<dbReference type="NCBIfam" id="TIGR00254">
    <property type="entry name" value="GGDEF"/>
    <property type="match status" value="1"/>
</dbReference>
<protein>
    <submittedName>
        <fullName evidence="4">Diguanylate cyclase/phosphodiesterase</fullName>
    </submittedName>
</protein>
<dbReference type="SMART" id="SM00091">
    <property type="entry name" value="PAS"/>
    <property type="match status" value="1"/>
</dbReference>
<dbReference type="SUPFAM" id="SSF55785">
    <property type="entry name" value="PYP-like sensor domain (PAS domain)"/>
    <property type="match status" value="1"/>
</dbReference>
<dbReference type="InterPro" id="IPR000160">
    <property type="entry name" value="GGDEF_dom"/>
</dbReference>
<keyword evidence="1" id="KW-0472">Membrane</keyword>
<dbReference type="OrthoDB" id="9814202at2"/>
<dbReference type="Pfam" id="PF00563">
    <property type="entry name" value="EAL"/>
    <property type="match status" value="1"/>
</dbReference>
<feature type="transmembrane region" description="Helical" evidence="1">
    <location>
        <begin position="167"/>
        <end position="186"/>
    </location>
</feature>
<feature type="domain" description="GGDEF" evidence="3">
    <location>
        <begin position="362"/>
        <end position="495"/>
    </location>
</feature>
<dbReference type="Gene3D" id="3.30.70.270">
    <property type="match status" value="1"/>
</dbReference>
<gene>
    <name evidence="4" type="ORF">SAMN05877838_1269</name>
</gene>
<dbReference type="InterPro" id="IPR035965">
    <property type="entry name" value="PAS-like_dom_sf"/>
</dbReference>
<dbReference type="CDD" id="cd01948">
    <property type="entry name" value="EAL"/>
    <property type="match status" value="1"/>
</dbReference>
<dbReference type="PANTHER" id="PTHR44757">
    <property type="entry name" value="DIGUANYLATE CYCLASE DGCP"/>
    <property type="match status" value="1"/>
</dbReference>
<dbReference type="SUPFAM" id="SSF55073">
    <property type="entry name" value="Nucleotide cyclase"/>
    <property type="match status" value="1"/>
</dbReference>
<dbReference type="Pfam" id="PF00990">
    <property type="entry name" value="GGDEF"/>
    <property type="match status" value="1"/>
</dbReference>
<dbReference type="EMBL" id="OCPC01000001">
    <property type="protein sequence ID" value="SOE16402.1"/>
    <property type="molecule type" value="Genomic_DNA"/>
</dbReference>
<dbReference type="SUPFAM" id="SSF141868">
    <property type="entry name" value="EAL domain-like"/>
    <property type="match status" value="1"/>
</dbReference>
<name>A0A286I8K3_9HYPH</name>
<dbReference type="PROSITE" id="PS50883">
    <property type="entry name" value="EAL"/>
    <property type="match status" value="1"/>
</dbReference>
<sequence length="775" mass="85960">MPSAVSTSFADEVRLSFVASLYNKRGTLAAGMVAHLVTTLAIYLRIDDPFYLYAGVALFATWALRTLDMLAFDRLEKSAFTLADTLHWEKRYVAGSLVAAFLLGTVCGHALVMAQDAFAVLAAISVTIATMISVVGRNFGSKLNVDMIILAACLPMMAGFMMARDPFMMVLAVLLLPLFLTTRSLANGVRDFLFNSVTAERKTSELAERFDTALNNMSHGLFMLDGEGRIEVANRKAREFFSVDRNTDLTGRALKAALRLGTRNGVIAKENFAQISEHLDSLVSGRDDRALVRFDKNSWLEFSARYRGEKGVVLIFEDVSERIQSEKRILHMARYDNLTNLPNRSWFKEVVGLKIASAQPDQNMALAVLDLDDFKHVNDSMGHVNGDKLLCAIANRLGSLSRQKFVVSRFGGDEFVLFLPNVGDVEDLHATMDHLIDTLRGTYIIDGHKLFVSLSGGVVMSKAADLQLEEMHIQADLALYEAKRRDKNRWTLFEASMDQRYTERQSMKAALREAIRTHSMDLFYQPMFNPQGTRIVGAEALSRWIHPELGPVSPAVYIPLAEEMGIISELTCCVIERAVQDARNWPDDLQVSVNLSAHDLNDRAIVSVIADALDRSNLAPGRLQLEITESGLMNDLKTAREILTELRSMGMSIAIDDFGTGYSSLSYLDMLPLNKVKIDRSFVRDLTKVPKKLKLLRGVVHLARELGLEVVVEGVETEDQLVMISDNNCADIIQGYIFGTPMPYGAFIELANKLSQNPCGLTVVGQSGQTRNSGS</sequence>
<keyword evidence="5" id="KW-1185">Reference proteome</keyword>
<dbReference type="Gene3D" id="3.20.20.450">
    <property type="entry name" value="EAL domain"/>
    <property type="match status" value="1"/>
</dbReference>
<evidence type="ECO:0000313" key="5">
    <source>
        <dbReference type="Proteomes" id="UP000219465"/>
    </source>
</evidence>
<keyword evidence="1" id="KW-1133">Transmembrane helix</keyword>
<dbReference type="Gene3D" id="3.30.450.20">
    <property type="entry name" value="PAS domain"/>
    <property type="match status" value="1"/>
</dbReference>
<dbReference type="InterPro" id="IPR000014">
    <property type="entry name" value="PAS"/>
</dbReference>
<dbReference type="CDD" id="cd01949">
    <property type="entry name" value="GGDEF"/>
    <property type="match status" value="1"/>
</dbReference>
<dbReference type="RefSeq" id="WP_097106003.1">
    <property type="nucleotide sequence ID" value="NZ_OCPC01000001.1"/>
</dbReference>
<reference evidence="5" key="1">
    <citation type="submission" date="2017-08" db="EMBL/GenBank/DDBJ databases">
        <authorList>
            <person name="Varghese N."/>
            <person name="Submissions S."/>
        </authorList>
    </citation>
    <scope>NUCLEOTIDE SEQUENCE [LARGE SCALE GENOMIC DNA]</scope>
    <source>
        <strain evidence="5">KCTC 23107</strain>
    </source>
</reference>
<dbReference type="PANTHER" id="PTHR44757:SF2">
    <property type="entry name" value="BIOFILM ARCHITECTURE MAINTENANCE PROTEIN MBAA"/>
    <property type="match status" value="1"/>
</dbReference>
<dbReference type="InterPro" id="IPR052155">
    <property type="entry name" value="Biofilm_reg_signaling"/>
</dbReference>
<dbReference type="InterPro" id="IPR001633">
    <property type="entry name" value="EAL_dom"/>
</dbReference>
<dbReference type="InterPro" id="IPR035919">
    <property type="entry name" value="EAL_sf"/>
</dbReference>
<dbReference type="Pfam" id="PF12860">
    <property type="entry name" value="PAS_7"/>
    <property type="match status" value="1"/>
</dbReference>
<keyword evidence="1" id="KW-0812">Transmembrane</keyword>
<evidence type="ECO:0000259" key="3">
    <source>
        <dbReference type="PROSITE" id="PS50887"/>
    </source>
</evidence>
<accession>A0A286I8K3</accession>
<proteinExistence type="predicted"/>
<feature type="transmembrane region" description="Helical" evidence="1">
    <location>
        <begin position="26"/>
        <end position="44"/>
    </location>
</feature>
<evidence type="ECO:0000256" key="1">
    <source>
        <dbReference type="SAM" id="Phobius"/>
    </source>
</evidence>
<dbReference type="AlphaFoldDB" id="A0A286I8K3"/>
<dbReference type="SMART" id="SM00267">
    <property type="entry name" value="GGDEF"/>
    <property type="match status" value="1"/>
</dbReference>
<feature type="domain" description="EAL" evidence="2">
    <location>
        <begin position="504"/>
        <end position="755"/>
    </location>
</feature>
<organism evidence="4 5">
    <name type="scientific">Hoeflea halophila</name>
    <dbReference type="NCBI Taxonomy" id="714899"/>
    <lineage>
        <taxon>Bacteria</taxon>
        <taxon>Pseudomonadati</taxon>
        <taxon>Pseudomonadota</taxon>
        <taxon>Alphaproteobacteria</taxon>
        <taxon>Hyphomicrobiales</taxon>
        <taxon>Rhizobiaceae</taxon>
        <taxon>Hoeflea</taxon>
    </lineage>
</organism>
<dbReference type="PROSITE" id="PS50887">
    <property type="entry name" value="GGDEF"/>
    <property type="match status" value="1"/>
</dbReference>
<feature type="transmembrane region" description="Helical" evidence="1">
    <location>
        <begin position="50"/>
        <end position="71"/>
    </location>
</feature>
<dbReference type="Proteomes" id="UP000219465">
    <property type="component" value="Unassembled WGS sequence"/>
</dbReference>
<evidence type="ECO:0000259" key="2">
    <source>
        <dbReference type="PROSITE" id="PS50883"/>
    </source>
</evidence>
<feature type="transmembrane region" description="Helical" evidence="1">
    <location>
        <begin position="92"/>
        <end position="111"/>
    </location>
</feature>
<dbReference type="InterPro" id="IPR043128">
    <property type="entry name" value="Rev_trsase/Diguanyl_cyclase"/>
</dbReference>
<feature type="transmembrane region" description="Helical" evidence="1">
    <location>
        <begin position="117"/>
        <end position="136"/>
    </location>
</feature>
<dbReference type="InterPro" id="IPR029787">
    <property type="entry name" value="Nucleotide_cyclase"/>
</dbReference>
<dbReference type="SMART" id="SM00052">
    <property type="entry name" value="EAL"/>
    <property type="match status" value="1"/>
</dbReference>
<evidence type="ECO:0000313" key="4">
    <source>
        <dbReference type="EMBL" id="SOE16402.1"/>
    </source>
</evidence>